<proteinExistence type="predicted"/>
<dbReference type="PROSITE" id="PS51220">
    <property type="entry name" value="NIDO"/>
    <property type="match status" value="1"/>
</dbReference>
<dbReference type="InParanoid" id="A0A4W6E077"/>
<dbReference type="STRING" id="8187.ENSLCAP00010030563"/>
<accession>A0A4W6E077</accession>
<dbReference type="PANTHER" id="PTHR46160">
    <property type="entry name" value="ALPHA-TECTORIN-RELATED"/>
    <property type="match status" value="1"/>
</dbReference>
<dbReference type="InterPro" id="IPR052749">
    <property type="entry name" value="Alpha-tectorin"/>
</dbReference>
<dbReference type="GeneTree" id="ENSGT00940000164679"/>
<organism evidence="3 4">
    <name type="scientific">Lates calcarifer</name>
    <name type="common">Barramundi</name>
    <name type="synonym">Holocentrus calcarifer</name>
    <dbReference type="NCBI Taxonomy" id="8187"/>
    <lineage>
        <taxon>Eukaryota</taxon>
        <taxon>Metazoa</taxon>
        <taxon>Chordata</taxon>
        <taxon>Craniata</taxon>
        <taxon>Vertebrata</taxon>
        <taxon>Euteleostomi</taxon>
        <taxon>Actinopterygii</taxon>
        <taxon>Neopterygii</taxon>
        <taxon>Teleostei</taxon>
        <taxon>Neoteleostei</taxon>
        <taxon>Acanthomorphata</taxon>
        <taxon>Carangaria</taxon>
        <taxon>Carangaria incertae sedis</taxon>
        <taxon>Centropomidae</taxon>
        <taxon>Lates</taxon>
    </lineage>
</organism>
<feature type="chain" id="PRO_5021189673" description="NIDO domain-containing protein" evidence="1">
    <location>
        <begin position="25"/>
        <end position="382"/>
    </location>
</feature>
<dbReference type="Pfam" id="PF06119">
    <property type="entry name" value="NIDO"/>
    <property type="match status" value="2"/>
</dbReference>
<evidence type="ECO:0000313" key="4">
    <source>
        <dbReference type="Proteomes" id="UP000314980"/>
    </source>
</evidence>
<name>A0A4W6E077_LATCA</name>
<feature type="domain" description="NIDO" evidence="2">
    <location>
        <begin position="272"/>
        <end position="382"/>
    </location>
</feature>
<dbReference type="Ensembl" id="ENSLCAT00010031253.1">
    <property type="protein sequence ID" value="ENSLCAP00010030563.1"/>
    <property type="gene ID" value="ENSLCAG00010014367.1"/>
</dbReference>
<evidence type="ECO:0000313" key="3">
    <source>
        <dbReference type="Ensembl" id="ENSLCAP00010030563.1"/>
    </source>
</evidence>
<reference evidence="3" key="3">
    <citation type="submission" date="2025-09" db="UniProtKB">
        <authorList>
            <consortium name="Ensembl"/>
        </authorList>
    </citation>
    <scope>IDENTIFICATION</scope>
</reference>
<keyword evidence="4" id="KW-1185">Reference proteome</keyword>
<dbReference type="Proteomes" id="UP000314980">
    <property type="component" value="Unassembled WGS sequence"/>
</dbReference>
<evidence type="ECO:0000259" key="2">
    <source>
        <dbReference type="PROSITE" id="PS51220"/>
    </source>
</evidence>
<feature type="signal peptide" evidence="1">
    <location>
        <begin position="1"/>
        <end position="24"/>
    </location>
</feature>
<dbReference type="SMART" id="SM00539">
    <property type="entry name" value="NIDO"/>
    <property type="match status" value="1"/>
</dbReference>
<dbReference type="InterPro" id="IPR003886">
    <property type="entry name" value="NIDO_dom"/>
</dbReference>
<reference evidence="3" key="2">
    <citation type="submission" date="2025-08" db="UniProtKB">
        <authorList>
            <consortium name="Ensembl"/>
        </authorList>
    </citation>
    <scope>IDENTIFICATION</scope>
</reference>
<sequence>MVILFFHFFFLIQHILFFLGPLYPINGIASSQSDDGSSPQISLNRPFVFFGQTYNQIYVNHNGHLTFDAAWSSFSPQMFPMHGSRDIIAPLWVDLDNRENGQVYYNQYNSASVLQQVAYYPTTGTRTTVQAVLISGGQYSFVLMNYGVIAATSRHIQAGYDTVHSAHHFSIPGSFSSNSSGPDSNFRLSSNVNVAGRWAFRVDRGSTGCTFNGNTRTRGSPRITLLRPFVYFGQTYNYIYVNQNGHLTFNAAWNSYTPQRFPMHGPRDFIAPFWTDLDNRGNGHVYYNQYTTGSVLQQATQDINTHFPGLNFNANWVFVATWYEVAYYPNSGTVSQHSYTFVLMNYGIIASTTRTVQVRFISVVYKSAITKYETKIDTILYN</sequence>
<dbReference type="PANTHER" id="PTHR46160:SF9">
    <property type="entry name" value="PROTEIN PRY2-RELATED"/>
    <property type="match status" value="1"/>
</dbReference>
<reference evidence="4" key="1">
    <citation type="submission" date="2015-09" db="EMBL/GenBank/DDBJ databases">
        <authorList>
            <person name="Sai Rama Sridatta P."/>
        </authorList>
    </citation>
    <scope>NUCLEOTIDE SEQUENCE [LARGE SCALE GENOMIC DNA]</scope>
</reference>
<dbReference type="AlphaFoldDB" id="A0A4W6E077"/>
<evidence type="ECO:0000256" key="1">
    <source>
        <dbReference type="SAM" id="SignalP"/>
    </source>
</evidence>
<dbReference type="GO" id="GO:0007160">
    <property type="term" value="P:cell-matrix adhesion"/>
    <property type="evidence" value="ECO:0007669"/>
    <property type="project" value="InterPro"/>
</dbReference>
<keyword evidence="1" id="KW-0732">Signal</keyword>
<protein>
    <recommendedName>
        <fullName evidence="2">NIDO domain-containing protein</fullName>
    </recommendedName>
</protein>